<dbReference type="InterPro" id="IPR001660">
    <property type="entry name" value="SAM"/>
</dbReference>
<evidence type="ECO:0000256" key="12">
    <source>
        <dbReference type="ARBA" id="ARBA00023212"/>
    </source>
</evidence>
<keyword evidence="6" id="KW-0963">Cytoplasm</keyword>
<keyword evidence="12" id="KW-0206">Cytoskeleton</keyword>
<evidence type="ECO:0000313" key="16">
    <source>
        <dbReference type="EMBL" id="NXE70138.1"/>
    </source>
</evidence>
<dbReference type="GO" id="GO:0034485">
    <property type="term" value="F:phosphatidylinositol-3,4,5-trisphosphate 5-phosphatase activity"/>
    <property type="evidence" value="ECO:0007669"/>
    <property type="project" value="UniProtKB-EC"/>
</dbReference>
<evidence type="ECO:0000256" key="14">
    <source>
        <dbReference type="SAM" id="MobiDB-lite"/>
    </source>
</evidence>
<reference evidence="16" key="1">
    <citation type="submission" date="2019-09" db="EMBL/GenBank/DDBJ databases">
        <title>Bird 10,000 Genomes (B10K) Project - Family phase.</title>
        <authorList>
            <person name="Zhang G."/>
        </authorList>
    </citation>
    <scope>NUCLEOTIDE SEQUENCE</scope>
    <source>
        <strain evidence="16">B10K-DU-015-28</strain>
        <tissue evidence="16">Muscle</tissue>
    </source>
</reference>
<feature type="non-terminal residue" evidence="16">
    <location>
        <position position="1"/>
    </location>
</feature>
<dbReference type="GO" id="GO:0005856">
    <property type="term" value="C:cytoskeleton"/>
    <property type="evidence" value="ECO:0007669"/>
    <property type="project" value="UniProtKB-SubCell"/>
</dbReference>
<keyword evidence="17" id="KW-1185">Reference proteome</keyword>
<feature type="region of interest" description="Disordered" evidence="14">
    <location>
        <begin position="747"/>
        <end position="786"/>
    </location>
</feature>
<sequence length="979" mass="106988">MKNKHSHQDEPDMISVFIGTWNMGEQTREPGAALSGVSRPWGPPNCAVPSAGSVPPPKNITSWITSKGLGKTLDEVTMAIPHDIYVFGTQENSLGDKEWVDFLRSVLKDFTEVEYRPVAMQSLWNIKVVVLVKPEHENRISHVSTSSVKTGIANTLGNKGAVGVSFMFNGTSFGFVNCHLTSGNEKTARRNQNYLDILRLLSLGDKQLSSFDISLRFTHLFWFGDLNYRLDMDIQEILNYISRKELEPLLKVDQLNLEKEKHKVFLRFGEEEITFPPTYRYERGSRDTYVWHKQKPTGVRTNVPSWCDRILWKSYPETHVNCNAYGEHYNHPQHSVLGTVPPSILTSPFPLAAGCTDDIVTSDHSPVFGSFEVGVTSQFVSKKGLSKSSEQAYIEFESIEAIVKTSSRTKFFIEFYSTCLEEFKKSFENDSQSSDNINFLKVQWSSRQLPTLKPILSEIEYLQDQHLLLTVKSLDGYESYGECPLQHHASTGGPWGADPQPLPLSPPGECVIALKSMIGSTAQQFLTYLSHRGEETGNIRGSMKVWVPTERLGTRERLYEWISIDKDETTASKGKVLLGARATQDNAKSVGRKPTSAEPPTTILAKLPEEPEKSNTTAAPRPPAPHRSTPRDEATPSRSKAEAVPELSGGPLKNSFNNPAYYVLEGVPHQLLVPGDPGKPPKAKVQLAVPERCQCPSACCGGESDEEEELGTLNLPPPDFPPPPLPRELELPQNTFLGTPKELLASPSGCEDPKSHPAAFGEAPLPKLHPRPPPASRAGFGMEGAGGMPVPGGLPAAGALPAPGGLLGGLLDDRSCSVLQMAKTLSEVDYGGGKGRVVPPPPLLAKGALPPRCLHPDYGRPLAFPPHSIQESIQEDLAEEVGDTGWVGVLSTSAGAPFGVPNGAEAVGAQALGRGVGTVPGVGEWLRALGLERYEEGLVRNGWDDLEFLSDITEEDLEEAGVLEPGHKRVLLESLQLRK</sequence>
<evidence type="ECO:0000313" key="17">
    <source>
        <dbReference type="Proteomes" id="UP000603627"/>
    </source>
</evidence>
<dbReference type="PROSITE" id="PS50105">
    <property type="entry name" value="SAM_DOMAIN"/>
    <property type="match status" value="1"/>
</dbReference>
<feature type="region of interest" description="Disordered" evidence="14">
    <location>
        <begin position="575"/>
        <end position="652"/>
    </location>
</feature>
<comment type="similarity">
    <text evidence="4">Belongs to the inositol 1,4,5-trisphosphate 5-phosphatase family.</text>
</comment>
<feature type="compositionally biased region" description="Basic and acidic residues" evidence="14">
    <location>
        <begin position="629"/>
        <end position="643"/>
    </location>
</feature>
<evidence type="ECO:0000259" key="15">
    <source>
        <dbReference type="PROSITE" id="PS50105"/>
    </source>
</evidence>
<dbReference type="EMBL" id="WBNL01001412">
    <property type="protein sequence ID" value="NXE70138.1"/>
    <property type="molecule type" value="Genomic_DNA"/>
</dbReference>
<dbReference type="InterPro" id="IPR036691">
    <property type="entry name" value="Endo/exonu/phosph_ase_sf"/>
</dbReference>
<evidence type="ECO:0000256" key="1">
    <source>
        <dbReference type="ARBA" id="ARBA00004123"/>
    </source>
</evidence>
<dbReference type="Proteomes" id="UP000603627">
    <property type="component" value="Unassembled WGS sequence"/>
</dbReference>
<comment type="subcellular location">
    <subcellularLocation>
        <location evidence="3">Cytoplasm</location>
        <location evidence="3">Cytoskeleton</location>
    </subcellularLocation>
    <subcellularLocation>
        <location evidence="2">Membrane</location>
        <topology evidence="2">Peripheral membrane protein</topology>
    </subcellularLocation>
    <subcellularLocation>
        <location evidence="1">Nucleus</location>
    </subcellularLocation>
</comment>
<dbReference type="InterPro" id="IPR013761">
    <property type="entry name" value="SAM/pointed_sf"/>
</dbReference>
<dbReference type="GO" id="GO:0005634">
    <property type="term" value="C:nucleus"/>
    <property type="evidence" value="ECO:0007669"/>
    <property type="project" value="UniProtKB-SubCell"/>
</dbReference>
<keyword evidence="10" id="KW-0727">SH2 domain</keyword>
<dbReference type="EC" id="3.1.3.86" evidence="5"/>
<dbReference type="FunFam" id="3.60.10.10:FF:000005">
    <property type="entry name" value="phosphatidylinositol 3,4,5-trisphosphate 5-phosphatase 1"/>
    <property type="match status" value="1"/>
</dbReference>
<dbReference type="Pfam" id="PF00536">
    <property type="entry name" value="SAM_1"/>
    <property type="match status" value="1"/>
</dbReference>
<evidence type="ECO:0000256" key="11">
    <source>
        <dbReference type="ARBA" id="ARBA00023136"/>
    </source>
</evidence>
<evidence type="ECO:0000256" key="6">
    <source>
        <dbReference type="ARBA" id="ARBA00022490"/>
    </source>
</evidence>
<evidence type="ECO:0000256" key="8">
    <source>
        <dbReference type="ARBA" id="ARBA00022801"/>
    </source>
</evidence>
<protein>
    <recommendedName>
        <fullName evidence="5">phosphatidylinositol-3,4,5-trisphosphate 5-phosphatase</fullName>
        <ecNumber evidence="5">3.1.3.86</ecNumber>
    </recommendedName>
</protein>
<feature type="domain" description="SAM" evidence="15">
    <location>
        <begin position="917"/>
        <end position="979"/>
    </location>
</feature>
<dbReference type="Gene3D" id="3.60.10.10">
    <property type="entry name" value="Endonuclease/exonuclease/phosphatase"/>
    <property type="match status" value="1"/>
</dbReference>
<dbReference type="SMART" id="SM00128">
    <property type="entry name" value="IPPc"/>
    <property type="match status" value="1"/>
</dbReference>
<dbReference type="Gene3D" id="1.10.150.50">
    <property type="entry name" value="Transcription Factor, Ets-1"/>
    <property type="match status" value="1"/>
</dbReference>
<dbReference type="Pfam" id="PF24147">
    <property type="entry name" value="C2_SHIP1-2_2nd"/>
    <property type="match status" value="2"/>
</dbReference>
<dbReference type="PANTHER" id="PTHR46051:SF2">
    <property type="entry name" value="PHOSPHATIDYLINOSITOL 3,4,5-TRISPHOSPHATE 5-PHOSPHATASE 2"/>
    <property type="match status" value="1"/>
</dbReference>
<evidence type="ECO:0000256" key="4">
    <source>
        <dbReference type="ARBA" id="ARBA00008734"/>
    </source>
</evidence>
<dbReference type="InterPro" id="IPR000300">
    <property type="entry name" value="IPPc"/>
</dbReference>
<dbReference type="GO" id="GO:0046856">
    <property type="term" value="P:phosphatidylinositol dephosphorylation"/>
    <property type="evidence" value="ECO:0007669"/>
    <property type="project" value="InterPro"/>
</dbReference>
<comment type="caution">
    <text evidence="16">The sequence shown here is derived from an EMBL/GenBank/DDBJ whole genome shotgun (WGS) entry which is preliminary data.</text>
</comment>
<dbReference type="GO" id="GO:0004445">
    <property type="term" value="F:inositol-polyphosphate 5-phosphatase activity"/>
    <property type="evidence" value="ECO:0007669"/>
    <property type="project" value="TreeGrafter"/>
</dbReference>
<dbReference type="GO" id="GO:0005829">
    <property type="term" value="C:cytosol"/>
    <property type="evidence" value="ECO:0007669"/>
    <property type="project" value="TreeGrafter"/>
</dbReference>
<accession>A0A852AEX7</accession>
<evidence type="ECO:0000256" key="2">
    <source>
        <dbReference type="ARBA" id="ARBA00004170"/>
    </source>
</evidence>
<gene>
    <name evidence="16" type="primary">Inppl1_1</name>
    <name evidence="16" type="ORF">CALORN_R14837</name>
</gene>
<keyword evidence="13" id="KW-0539">Nucleus</keyword>
<evidence type="ECO:0000256" key="13">
    <source>
        <dbReference type="ARBA" id="ARBA00023242"/>
    </source>
</evidence>
<dbReference type="GO" id="GO:0050776">
    <property type="term" value="P:regulation of immune response"/>
    <property type="evidence" value="ECO:0007669"/>
    <property type="project" value="TreeGrafter"/>
</dbReference>
<keyword evidence="9" id="KW-0391">Immunity</keyword>
<evidence type="ECO:0000256" key="3">
    <source>
        <dbReference type="ARBA" id="ARBA00004245"/>
    </source>
</evidence>
<feature type="non-terminal residue" evidence="16">
    <location>
        <position position="979"/>
    </location>
</feature>
<dbReference type="Pfam" id="PF22669">
    <property type="entry name" value="Exo_endo_phos2"/>
    <property type="match status" value="1"/>
</dbReference>
<name>A0A852AEX7_CALOR</name>
<keyword evidence="7" id="KW-0597">Phosphoprotein</keyword>
<dbReference type="GO" id="GO:0043569">
    <property type="term" value="P:negative regulation of insulin-like growth factor receptor signaling pathway"/>
    <property type="evidence" value="ECO:0007669"/>
    <property type="project" value="TreeGrafter"/>
</dbReference>
<evidence type="ECO:0000256" key="5">
    <source>
        <dbReference type="ARBA" id="ARBA00012981"/>
    </source>
</evidence>
<keyword evidence="11" id="KW-0472">Membrane</keyword>
<dbReference type="GO" id="GO:0002376">
    <property type="term" value="P:immune system process"/>
    <property type="evidence" value="ECO:0007669"/>
    <property type="project" value="UniProtKB-KW"/>
</dbReference>
<dbReference type="SUPFAM" id="SSF47769">
    <property type="entry name" value="SAM/Pointed domain"/>
    <property type="match status" value="1"/>
</dbReference>
<evidence type="ECO:0000256" key="10">
    <source>
        <dbReference type="ARBA" id="ARBA00022999"/>
    </source>
</evidence>
<dbReference type="PANTHER" id="PTHR46051">
    <property type="entry name" value="SH2 DOMAIN-CONTAINING PROTEIN"/>
    <property type="match status" value="1"/>
</dbReference>
<evidence type="ECO:0000256" key="7">
    <source>
        <dbReference type="ARBA" id="ARBA00022553"/>
    </source>
</evidence>
<dbReference type="AlphaFoldDB" id="A0A852AEX7"/>
<keyword evidence="8" id="KW-0378">Hydrolase</keyword>
<evidence type="ECO:0000256" key="9">
    <source>
        <dbReference type="ARBA" id="ARBA00022859"/>
    </source>
</evidence>
<dbReference type="SUPFAM" id="SSF56219">
    <property type="entry name" value="DNase I-like"/>
    <property type="match status" value="1"/>
</dbReference>
<organism evidence="16 17">
    <name type="scientific">Calcarius ornatus</name>
    <name type="common">Chestnut-collared longspur</name>
    <dbReference type="NCBI Taxonomy" id="198940"/>
    <lineage>
        <taxon>Eukaryota</taxon>
        <taxon>Metazoa</taxon>
        <taxon>Chordata</taxon>
        <taxon>Craniata</taxon>
        <taxon>Vertebrata</taxon>
        <taxon>Euteleostomi</taxon>
        <taxon>Archelosauria</taxon>
        <taxon>Archosauria</taxon>
        <taxon>Dinosauria</taxon>
        <taxon>Saurischia</taxon>
        <taxon>Theropoda</taxon>
        <taxon>Coelurosauria</taxon>
        <taxon>Aves</taxon>
        <taxon>Neognathae</taxon>
        <taxon>Neoaves</taxon>
        <taxon>Telluraves</taxon>
        <taxon>Australaves</taxon>
        <taxon>Passeriformes</taxon>
        <taxon>Passeroidea</taxon>
        <taxon>Fringillidae</taxon>
        <taxon>Emberizinae</taxon>
        <taxon>Emberizini</taxon>
        <taxon>Calcarius</taxon>
    </lineage>
</organism>
<dbReference type="InterPro" id="IPR057509">
    <property type="entry name" value="C2_SHIP1-2_2nd"/>
</dbReference>
<dbReference type="GO" id="GO:0016020">
    <property type="term" value="C:membrane"/>
    <property type="evidence" value="ECO:0007669"/>
    <property type="project" value="UniProtKB-SubCell"/>
</dbReference>
<dbReference type="SMART" id="SM00454">
    <property type="entry name" value="SAM"/>
    <property type="match status" value="1"/>
</dbReference>
<proteinExistence type="inferred from homology"/>